<keyword evidence="2" id="KW-1185">Reference proteome</keyword>
<proteinExistence type="predicted"/>
<dbReference type="Proteomes" id="UP001165960">
    <property type="component" value="Unassembled WGS sequence"/>
</dbReference>
<sequence>MQHSLVHSRVAAAPVPEVVAMTWLTMSASFFVLKRVGIFNRKQVAWLISGMNALVMVVGSIPFMCELWRQGGSVRWAREESTLSRGLAAFFFANLSLDLMLGFAYYASYLEVLTTILHHPVYMCMLVYALHKGYTTYFCIMLPMELPTLVLSVRILEPRLRNDAVHGIVFFATRILYHIYMIATWALQAESPTHLILAALFPFHVFCFHHFLKRQKSRYARLPKPPARE</sequence>
<protein>
    <submittedName>
        <fullName evidence="1">Uncharacterized protein</fullName>
    </submittedName>
</protein>
<evidence type="ECO:0000313" key="1">
    <source>
        <dbReference type="EMBL" id="KAJ9088422.1"/>
    </source>
</evidence>
<name>A0ACC2UNR8_9FUNG</name>
<accession>A0ACC2UNR8</accession>
<comment type="caution">
    <text evidence="1">The sequence shown here is derived from an EMBL/GenBank/DDBJ whole genome shotgun (WGS) entry which is preliminary data.</text>
</comment>
<evidence type="ECO:0000313" key="2">
    <source>
        <dbReference type="Proteomes" id="UP001165960"/>
    </source>
</evidence>
<dbReference type="EMBL" id="QTSX02000121">
    <property type="protein sequence ID" value="KAJ9088422.1"/>
    <property type="molecule type" value="Genomic_DNA"/>
</dbReference>
<reference evidence="1" key="1">
    <citation type="submission" date="2022-04" db="EMBL/GenBank/DDBJ databases">
        <title>Genome of the entomopathogenic fungus Entomophthora muscae.</title>
        <authorList>
            <person name="Elya C."/>
            <person name="Lovett B.R."/>
            <person name="Lee E."/>
            <person name="Macias A.M."/>
            <person name="Hajek A.E."/>
            <person name="De Bivort B.L."/>
            <person name="Kasson M.T."/>
            <person name="De Fine Licht H.H."/>
            <person name="Stajich J.E."/>
        </authorList>
    </citation>
    <scope>NUCLEOTIDE SEQUENCE</scope>
    <source>
        <strain evidence="1">Berkeley</strain>
    </source>
</reference>
<gene>
    <name evidence="1" type="ORF">DSO57_1023339</name>
</gene>
<organism evidence="1 2">
    <name type="scientific">Entomophthora muscae</name>
    <dbReference type="NCBI Taxonomy" id="34485"/>
    <lineage>
        <taxon>Eukaryota</taxon>
        <taxon>Fungi</taxon>
        <taxon>Fungi incertae sedis</taxon>
        <taxon>Zoopagomycota</taxon>
        <taxon>Entomophthoromycotina</taxon>
        <taxon>Entomophthoromycetes</taxon>
        <taxon>Entomophthorales</taxon>
        <taxon>Entomophthoraceae</taxon>
        <taxon>Entomophthora</taxon>
    </lineage>
</organism>